<evidence type="ECO:0000256" key="1">
    <source>
        <dbReference type="ARBA" id="ARBA00022536"/>
    </source>
</evidence>
<dbReference type="Pfam" id="PF02210">
    <property type="entry name" value="Laminin_G_2"/>
    <property type="match status" value="2"/>
</dbReference>
<dbReference type="Pfam" id="PF00008">
    <property type="entry name" value="EGF"/>
    <property type="match status" value="2"/>
</dbReference>
<dbReference type="AlphaFoldDB" id="A0A3B4A393"/>
<dbReference type="STRING" id="409849.ENSPMGP00000011220"/>
<evidence type="ECO:0000259" key="7">
    <source>
        <dbReference type="PROSITE" id="PS50026"/>
    </source>
</evidence>
<feature type="disulfide bond" evidence="5">
    <location>
        <begin position="658"/>
        <end position="667"/>
    </location>
</feature>
<dbReference type="SUPFAM" id="SSF57196">
    <property type="entry name" value="EGF/Laminin"/>
    <property type="match status" value="3"/>
</dbReference>
<evidence type="ECO:0000313" key="9">
    <source>
        <dbReference type="Proteomes" id="UP000261520"/>
    </source>
</evidence>
<dbReference type="FunFam" id="2.60.120.200:FF:000055">
    <property type="entry name" value="Crumbs cell polarity complex component 1"/>
    <property type="match status" value="1"/>
</dbReference>
<keyword evidence="9" id="KW-1185">Reference proteome</keyword>
<feature type="domain" description="Laminin G" evidence="6">
    <location>
        <begin position="134"/>
        <end position="306"/>
    </location>
</feature>
<dbReference type="GO" id="GO:0005509">
    <property type="term" value="F:calcium ion binding"/>
    <property type="evidence" value="ECO:0007669"/>
    <property type="project" value="InterPro"/>
</dbReference>
<evidence type="ECO:0000313" key="8">
    <source>
        <dbReference type="Ensembl" id="ENSPMGP00000011220.1"/>
    </source>
</evidence>
<protein>
    <recommendedName>
        <fullName evidence="10">Crumbs cell polarity complex component 1</fullName>
    </recommendedName>
</protein>
<dbReference type="SUPFAM" id="SSF49899">
    <property type="entry name" value="Concanavalin A-like lectins/glucanases"/>
    <property type="match status" value="2"/>
</dbReference>
<dbReference type="InterPro" id="IPR013032">
    <property type="entry name" value="EGF-like_CS"/>
</dbReference>
<dbReference type="Gene3D" id="2.60.120.200">
    <property type="match status" value="2"/>
</dbReference>
<dbReference type="InterPro" id="IPR001791">
    <property type="entry name" value="Laminin_G"/>
</dbReference>
<evidence type="ECO:0000259" key="6">
    <source>
        <dbReference type="PROSITE" id="PS50025"/>
    </source>
</evidence>
<feature type="disulfide bond" evidence="5">
    <location>
        <begin position="620"/>
        <end position="629"/>
    </location>
</feature>
<dbReference type="PROSITE" id="PS50026">
    <property type="entry name" value="EGF_3"/>
    <property type="match status" value="5"/>
</dbReference>
<dbReference type="FunFam" id="2.10.25.10:FF:000282">
    <property type="entry name" value="Crumbs cell polarity complex component 2"/>
    <property type="match status" value="1"/>
</dbReference>
<keyword evidence="2" id="KW-0732">Signal</keyword>
<dbReference type="PROSITE" id="PS01186">
    <property type="entry name" value="EGF_2"/>
    <property type="match status" value="2"/>
</dbReference>
<dbReference type="CDD" id="cd00054">
    <property type="entry name" value="EGF_CA"/>
    <property type="match status" value="5"/>
</dbReference>
<comment type="caution">
    <text evidence="5">Lacks conserved residue(s) required for the propagation of feature annotation.</text>
</comment>
<dbReference type="Pfam" id="PF12661">
    <property type="entry name" value="hEGF"/>
    <property type="match status" value="1"/>
</dbReference>
<dbReference type="Ensembl" id="ENSPMGT00000011969.1">
    <property type="protein sequence ID" value="ENSPMGP00000011220.1"/>
    <property type="gene ID" value="ENSPMGG00000009302.1"/>
</dbReference>
<evidence type="ECO:0000256" key="2">
    <source>
        <dbReference type="ARBA" id="ARBA00022729"/>
    </source>
</evidence>
<keyword evidence="1 5" id="KW-0245">EGF-like domain</keyword>
<organism evidence="8 9">
    <name type="scientific">Periophthalmus magnuspinnatus</name>
    <dbReference type="NCBI Taxonomy" id="409849"/>
    <lineage>
        <taxon>Eukaryota</taxon>
        <taxon>Metazoa</taxon>
        <taxon>Chordata</taxon>
        <taxon>Craniata</taxon>
        <taxon>Vertebrata</taxon>
        <taxon>Euteleostomi</taxon>
        <taxon>Actinopterygii</taxon>
        <taxon>Neopterygii</taxon>
        <taxon>Teleostei</taxon>
        <taxon>Neoteleostei</taxon>
        <taxon>Acanthomorphata</taxon>
        <taxon>Gobiaria</taxon>
        <taxon>Gobiiformes</taxon>
        <taxon>Gobioidei</taxon>
        <taxon>Gobiidae</taxon>
        <taxon>Oxudercinae</taxon>
        <taxon>Periophthalmus</taxon>
    </lineage>
</organism>
<evidence type="ECO:0008006" key="10">
    <source>
        <dbReference type="Google" id="ProtNLM"/>
    </source>
</evidence>
<feature type="disulfide bond" evidence="5">
    <location>
        <begin position="599"/>
        <end position="609"/>
    </location>
</feature>
<dbReference type="CDD" id="cd00110">
    <property type="entry name" value="LamG"/>
    <property type="match status" value="2"/>
</dbReference>
<dbReference type="SMART" id="SM00181">
    <property type="entry name" value="EGF"/>
    <property type="match status" value="6"/>
</dbReference>
<evidence type="ECO:0000256" key="3">
    <source>
        <dbReference type="ARBA" id="ARBA00022737"/>
    </source>
</evidence>
<dbReference type="SMART" id="SM00282">
    <property type="entry name" value="LamG"/>
    <property type="match status" value="2"/>
</dbReference>
<proteinExistence type="predicted"/>
<reference evidence="8" key="2">
    <citation type="submission" date="2025-09" db="UniProtKB">
        <authorList>
            <consortium name="Ensembl"/>
        </authorList>
    </citation>
    <scope>IDENTIFICATION</scope>
</reference>
<dbReference type="PANTHER" id="PTHR24049">
    <property type="entry name" value="CRUMBS FAMILY MEMBER"/>
    <property type="match status" value="1"/>
</dbReference>
<feature type="domain" description="EGF-like" evidence="7">
    <location>
        <begin position="308"/>
        <end position="344"/>
    </location>
</feature>
<dbReference type="InterPro" id="IPR000742">
    <property type="entry name" value="EGF"/>
</dbReference>
<keyword evidence="3" id="KW-0677">Repeat</keyword>
<dbReference type="SMART" id="SM00179">
    <property type="entry name" value="EGF_CA"/>
    <property type="match status" value="5"/>
</dbReference>
<evidence type="ECO:0000256" key="4">
    <source>
        <dbReference type="ARBA" id="ARBA00023157"/>
    </source>
</evidence>
<feature type="domain" description="EGF-like" evidence="7">
    <location>
        <begin position="632"/>
        <end position="668"/>
    </location>
</feature>
<feature type="disulfide bond" evidence="5">
    <location>
        <begin position="334"/>
        <end position="343"/>
    </location>
</feature>
<name>A0A3B4A393_9GOBI</name>
<dbReference type="PROSITE" id="PS00022">
    <property type="entry name" value="EGF_1"/>
    <property type="match status" value="5"/>
</dbReference>
<keyword evidence="4 5" id="KW-1015">Disulfide bond</keyword>
<dbReference type="Proteomes" id="UP000261520">
    <property type="component" value="Unplaced"/>
</dbReference>
<dbReference type="Gene3D" id="2.10.25.10">
    <property type="entry name" value="Laminin"/>
    <property type="match status" value="5"/>
</dbReference>
<dbReference type="InterPro" id="IPR051022">
    <property type="entry name" value="Notch_Cell-Fate_Det"/>
</dbReference>
<dbReference type="InterPro" id="IPR013320">
    <property type="entry name" value="ConA-like_dom_sf"/>
</dbReference>
<feature type="domain" description="Laminin G" evidence="6">
    <location>
        <begin position="368"/>
        <end position="555"/>
    </location>
</feature>
<sequence length="709" mass="78285">MQLVCSGPNCSRETHPELVVLEHTSASTQLQPLLCSLTIGAVRDIWGSNSESELPVAFLGCFRDVFLNSRLLVPTSGTNSFQTNVTLGCSNKDKCVESPCQNRGRCKSQGWRSYICECQRPYEGTNCEQEYITARFGNKEQPSYGVFLLEDDLGDTLTVSMFVRTRQTSGLLLILANSTSQYFRMWLDGGRVHVQINNYESLEGQSVISDGHFHLLTIKLERTTASLFQSAHNQGSTAIRHIQASEGDIVYVGGLTDPRASASFGGYFKGCVQDLRVNSKRLQFYPIATQVESYNLQQHNNVQQGCSSDNACAVNPCFNSGVCYSMWDDFLCNCPPNTAGRRCEEVKWCEMSPCPSSTICLSHSQGFDCECQIKTGSPLHYRGNSNIKRILNNVSIRFRTRQSVATLLYTQMGSHTFTVSLLDSQMTVLLVGVDQNVSLVHSIGPVSDGLWHTVELKMETVILQSPLWVLALDGNKMPIEKFRIPPNALDFLKDADIFLGGMNAAGISMSGCLGPVEIGGLFLPFHMGTELNIPRPQPEQFIRVDSDRVTLQYGCWGARVCEPSPCQNSGVCEDVFDLHHCTCSSEWTGLQCQEPTDRCLSNPCLFGNCTSLAGEYKCDCEPGYRGGQCELEVNTCENNNCSNGATCLKGLQRYACLCPQNLTGQYCELPQLPVSACIGSRWNYSCFHGGNCSKEDNTCLCLPGFTGQW</sequence>
<evidence type="ECO:0000256" key="5">
    <source>
        <dbReference type="PROSITE-ProRule" id="PRU00076"/>
    </source>
</evidence>
<feature type="disulfide bond" evidence="5">
    <location>
        <begin position="118"/>
        <end position="127"/>
    </location>
</feature>
<feature type="domain" description="EGF-like" evidence="7">
    <location>
        <begin position="557"/>
        <end position="593"/>
    </location>
</feature>
<dbReference type="PROSITE" id="PS50025">
    <property type="entry name" value="LAM_G_DOMAIN"/>
    <property type="match status" value="2"/>
</dbReference>
<feature type="domain" description="EGF-like" evidence="7">
    <location>
        <begin position="595"/>
        <end position="630"/>
    </location>
</feature>
<feature type="domain" description="EGF-like" evidence="7">
    <location>
        <begin position="91"/>
        <end position="128"/>
    </location>
</feature>
<reference evidence="8" key="1">
    <citation type="submission" date="2025-08" db="UniProtKB">
        <authorList>
            <consortium name="Ensembl"/>
        </authorList>
    </citation>
    <scope>IDENTIFICATION</scope>
</reference>
<feature type="disulfide bond" evidence="5">
    <location>
        <begin position="583"/>
        <end position="592"/>
    </location>
</feature>
<accession>A0A3B4A393</accession>
<dbReference type="InterPro" id="IPR001881">
    <property type="entry name" value="EGF-like_Ca-bd_dom"/>
</dbReference>
<dbReference type="PANTHER" id="PTHR24049:SF22">
    <property type="entry name" value="DROSOPHILA CRUMBS HOMOLOG"/>
    <property type="match status" value="1"/>
</dbReference>